<dbReference type="KEGG" id="pfer:IRI77_31000"/>
<evidence type="ECO:0000256" key="3">
    <source>
        <dbReference type="ARBA" id="ARBA00012560"/>
    </source>
</evidence>
<evidence type="ECO:0000256" key="5">
    <source>
        <dbReference type="ARBA" id="ARBA00022676"/>
    </source>
</evidence>
<reference evidence="11 12" key="1">
    <citation type="submission" date="2020-10" db="EMBL/GenBank/DDBJ databases">
        <title>Complete genome sequence of Paludibaculum fermentans P105T, a facultatively anaerobic acidobacterium capable of dissimilatory Fe(III) reduction.</title>
        <authorList>
            <person name="Dedysh S.N."/>
            <person name="Beletsky A.V."/>
            <person name="Kulichevskaya I.S."/>
            <person name="Mardanov A.V."/>
            <person name="Ravin N.V."/>
        </authorList>
    </citation>
    <scope>NUCLEOTIDE SEQUENCE [LARGE SCALE GENOMIC DNA]</scope>
    <source>
        <strain evidence="11 12">P105</strain>
    </source>
</reference>
<dbReference type="SUPFAM" id="SSF51445">
    <property type="entry name" value="(Trans)glycosidases"/>
    <property type="match status" value="1"/>
</dbReference>
<evidence type="ECO:0000256" key="7">
    <source>
        <dbReference type="ARBA" id="ARBA00023277"/>
    </source>
</evidence>
<dbReference type="RefSeq" id="WP_194448827.1">
    <property type="nucleotide sequence ID" value="NZ_CP063849.1"/>
</dbReference>
<dbReference type="InterPro" id="IPR003385">
    <property type="entry name" value="Glyco_hydro_77"/>
</dbReference>
<dbReference type="Proteomes" id="UP000593892">
    <property type="component" value="Chromosome"/>
</dbReference>
<comment type="similarity">
    <text evidence="2 10">Belongs to the disproportionating enzyme family.</text>
</comment>
<dbReference type="EMBL" id="CP063849">
    <property type="protein sequence ID" value="QOY87158.1"/>
    <property type="molecule type" value="Genomic_DNA"/>
</dbReference>
<dbReference type="PANTHER" id="PTHR32438:SF5">
    <property type="entry name" value="4-ALPHA-GLUCANOTRANSFERASE DPE1, CHLOROPLASTIC_AMYLOPLASTIC"/>
    <property type="match status" value="1"/>
</dbReference>
<dbReference type="AlphaFoldDB" id="A0A7S7SJW9"/>
<evidence type="ECO:0000256" key="9">
    <source>
        <dbReference type="ARBA" id="ARBA00031501"/>
    </source>
</evidence>
<evidence type="ECO:0000256" key="2">
    <source>
        <dbReference type="ARBA" id="ARBA00005684"/>
    </source>
</evidence>
<sequence length="746" mass="84950">MPSPFAELIFALCQDFGVDTEYWDIWGHHHVVEEPTLLSILGSFGLDTSSPEKLAESARLRADRIAGRPLDPVAVLSVVEADPAVPIRVPPAYLAEGKGAMALYWEDGWAERRDFELTSLANANSGGLCLGLPAPLRLGYHDLEVVIKAPGLPDLRSTQRVIVAPEKAWLPEQLKNGGRAAGLAVSLYGLRSSRNWGAGDFTDLATVTEWVARALGAGFVALNPLHALHNRQPYNTSPYLPLSSFHRNYLYLDVEQVADYQLCPAALAIFHGSNFQRELTAVRDAEFVEYERVARLKLGLLRLLFRRFLREEWSKNTTRAQAFRKWIAAQGDLLDRFSTYCALDETLHKQNRDLWIWPDWPEPYRNPESPEVRAYAQSHWRRVLFHKYVQWQIDLQLDAVQNRAKALGMPIGLYHDVALATDRCGCDLWAYRPFFVTGARVGSPPDDFAPDGQDWAFPPPNAETHRENGYRLFVESIRRNARHGGALRIDHVMRFFRLFWIPDGATAAHGTYVNERWRDLLRILALESVRGRFLVVGEDLGTVPPVLREAMEQYSMLRYKLFYFEKGSDGLPLPPHQYPRNALVSSTTHDLPTITGFWAGRDIEARHKAGILNDEELFARQKRERREEKHRMIEALVREGFLPGHFPREAADWPELTGELHNAVIGYLVSTPSRLMLLNQEDLTKELDQQNLPGTTWQYPNWRRKTLFSVEDLAGSQKAADYALMFRSWLERSGRISVPAVESPRS</sequence>
<keyword evidence="6 10" id="KW-0808">Transferase</keyword>
<dbReference type="EC" id="2.4.1.25" evidence="3 10"/>
<gene>
    <name evidence="11" type="primary">malQ</name>
    <name evidence="11" type="ORF">IRI77_31000</name>
</gene>
<keyword evidence="7 10" id="KW-0119">Carbohydrate metabolism</keyword>
<keyword evidence="5 10" id="KW-0328">Glycosyltransferase</keyword>
<evidence type="ECO:0000313" key="11">
    <source>
        <dbReference type="EMBL" id="QOY87158.1"/>
    </source>
</evidence>
<protein>
    <recommendedName>
        <fullName evidence="4 10">4-alpha-glucanotransferase</fullName>
        <ecNumber evidence="3 10">2.4.1.25</ecNumber>
    </recommendedName>
    <alternativeName>
        <fullName evidence="8 10">Amylomaltase</fullName>
    </alternativeName>
    <alternativeName>
        <fullName evidence="9 10">Disproportionating enzyme</fullName>
    </alternativeName>
</protein>
<dbReference type="GO" id="GO:0004134">
    <property type="term" value="F:4-alpha-glucanotransferase activity"/>
    <property type="evidence" value="ECO:0007669"/>
    <property type="project" value="UniProtKB-EC"/>
</dbReference>
<evidence type="ECO:0000256" key="4">
    <source>
        <dbReference type="ARBA" id="ARBA00020295"/>
    </source>
</evidence>
<evidence type="ECO:0000256" key="1">
    <source>
        <dbReference type="ARBA" id="ARBA00000439"/>
    </source>
</evidence>
<dbReference type="PANTHER" id="PTHR32438">
    <property type="entry name" value="4-ALPHA-GLUCANOTRANSFERASE DPE1, CHLOROPLASTIC/AMYLOPLASTIC"/>
    <property type="match status" value="1"/>
</dbReference>
<dbReference type="Gene3D" id="3.20.20.80">
    <property type="entry name" value="Glycosidases"/>
    <property type="match status" value="1"/>
</dbReference>
<comment type="catalytic activity">
    <reaction evidence="1 10">
        <text>Transfers a segment of a (1-&gt;4)-alpha-D-glucan to a new position in an acceptor, which may be glucose or a (1-&gt;4)-alpha-D-glucan.</text>
        <dbReference type="EC" id="2.4.1.25"/>
    </reaction>
</comment>
<accession>A0A7S7SJW9</accession>
<proteinExistence type="inferred from homology"/>
<keyword evidence="12" id="KW-1185">Reference proteome</keyword>
<evidence type="ECO:0000256" key="10">
    <source>
        <dbReference type="RuleBase" id="RU361207"/>
    </source>
</evidence>
<dbReference type="NCBIfam" id="TIGR00217">
    <property type="entry name" value="malQ"/>
    <property type="match status" value="1"/>
</dbReference>
<evidence type="ECO:0000256" key="6">
    <source>
        <dbReference type="ARBA" id="ARBA00022679"/>
    </source>
</evidence>
<evidence type="ECO:0000313" key="12">
    <source>
        <dbReference type="Proteomes" id="UP000593892"/>
    </source>
</evidence>
<organism evidence="11 12">
    <name type="scientific">Paludibaculum fermentans</name>
    <dbReference type="NCBI Taxonomy" id="1473598"/>
    <lineage>
        <taxon>Bacteria</taxon>
        <taxon>Pseudomonadati</taxon>
        <taxon>Acidobacteriota</taxon>
        <taxon>Terriglobia</taxon>
        <taxon>Bryobacterales</taxon>
        <taxon>Bryobacteraceae</taxon>
        <taxon>Paludibaculum</taxon>
    </lineage>
</organism>
<dbReference type="GO" id="GO:0005975">
    <property type="term" value="P:carbohydrate metabolic process"/>
    <property type="evidence" value="ECO:0007669"/>
    <property type="project" value="InterPro"/>
</dbReference>
<dbReference type="Pfam" id="PF02446">
    <property type="entry name" value="Glyco_hydro_77"/>
    <property type="match status" value="1"/>
</dbReference>
<dbReference type="InterPro" id="IPR017853">
    <property type="entry name" value="GH"/>
</dbReference>
<name>A0A7S7SJW9_PALFE</name>
<evidence type="ECO:0000256" key="8">
    <source>
        <dbReference type="ARBA" id="ARBA00031423"/>
    </source>
</evidence>